<dbReference type="RefSeq" id="WP_231484278.1">
    <property type="nucleotide sequence ID" value="NZ_BAAAZO010000001.1"/>
</dbReference>
<name>A0ABP6Z417_9ACTN</name>
<keyword evidence="2" id="KW-1185">Reference proteome</keyword>
<dbReference type="EMBL" id="BAAAZO010000001">
    <property type="protein sequence ID" value="GAA3594942.1"/>
    <property type="molecule type" value="Genomic_DNA"/>
</dbReference>
<dbReference type="Proteomes" id="UP001501074">
    <property type="component" value="Unassembled WGS sequence"/>
</dbReference>
<gene>
    <name evidence="1" type="ORF">GCM10022223_07580</name>
</gene>
<sequence>MTAAIMDDLVILWAGDRTLAVLHRGPLADWLWHPTGCRLIQDDIVLYDQDGRLGLTIDEEAAYFVDDQAVETLRSVIMR</sequence>
<reference evidence="2" key="1">
    <citation type="journal article" date="2019" name="Int. J. Syst. Evol. Microbiol.">
        <title>The Global Catalogue of Microorganisms (GCM) 10K type strain sequencing project: providing services to taxonomists for standard genome sequencing and annotation.</title>
        <authorList>
            <consortium name="The Broad Institute Genomics Platform"/>
            <consortium name="The Broad Institute Genome Sequencing Center for Infectious Disease"/>
            <person name="Wu L."/>
            <person name="Ma J."/>
        </authorList>
    </citation>
    <scope>NUCLEOTIDE SEQUENCE [LARGE SCALE GENOMIC DNA]</scope>
    <source>
        <strain evidence="2">JCM 16902</strain>
    </source>
</reference>
<protein>
    <submittedName>
        <fullName evidence="1">Uncharacterized protein</fullName>
    </submittedName>
</protein>
<evidence type="ECO:0000313" key="1">
    <source>
        <dbReference type="EMBL" id="GAA3594942.1"/>
    </source>
</evidence>
<accession>A0ABP6Z417</accession>
<evidence type="ECO:0000313" key="2">
    <source>
        <dbReference type="Proteomes" id="UP001501074"/>
    </source>
</evidence>
<proteinExistence type="predicted"/>
<organism evidence="1 2">
    <name type="scientific">Kineosporia mesophila</name>
    <dbReference type="NCBI Taxonomy" id="566012"/>
    <lineage>
        <taxon>Bacteria</taxon>
        <taxon>Bacillati</taxon>
        <taxon>Actinomycetota</taxon>
        <taxon>Actinomycetes</taxon>
        <taxon>Kineosporiales</taxon>
        <taxon>Kineosporiaceae</taxon>
        <taxon>Kineosporia</taxon>
    </lineage>
</organism>
<comment type="caution">
    <text evidence="1">The sequence shown here is derived from an EMBL/GenBank/DDBJ whole genome shotgun (WGS) entry which is preliminary data.</text>
</comment>